<proteinExistence type="inferred from homology"/>
<feature type="domain" description="DNA polymerase alpha/delta/epsilon subunit B" evidence="7">
    <location>
        <begin position="209"/>
        <end position="351"/>
    </location>
</feature>
<dbReference type="GO" id="GO:0042276">
    <property type="term" value="P:error-prone translesion synthesis"/>
    <property type="evidence" value="ECO:0007669"/>
    <property type="project" value="TreeGrafter"/>
</dbReference>
<evidence type="ECO:0000259" key="8">
    <source>
        <dbReference type="Pfam" id="PF12213"/>
    </source>
</evidence>
<dbReference type="OrthoDB" id="10254730at2759"/>
<dbReference type="GO" id="GO:0006261">
    <property type="term" value="P:DNA-templated DNA replication"/>
    <property type="evidence" value="ECO:0007669"/>
    <property type="project" value="InterPro"/>
</dbReference>
<keyword evidence="5" id="KW-0539">Nucleus</keyword>
<feature type="domain" description="DNA polymerase epsilon subunit B N-terminal" evidence="8">
    <location>
        <begin position="15"/>
        <end position="83"/>
    </location>
</feature>
<gene>
    <name evidence="9" type="ORF">NSK_002603</name>
</gene>
<dbReference type="Pfam" id="PF12213">
    <property type="entry name" value="Dpoe2NT"/>
    <property type="match status" value="1"/>
</dbReference>
<evidence type="ECO:0000313" key="10">
    <source>
        <dbReference type="Proteomes" id="UP000355283"/>
    </source>
</evidence>
<dbReference type="AlphaFoldDB" id="A0A4D9DAB7"/>
<name>A0A4D9DAB7_9STRA</name>
<dbReference type="GO" id="GO:0003677">
    <property type="term" value="F:DNA binding"/>
    <property type="evidence" value="ECO:0007669"/>
    <property type="project" value="UniProtKB-KW"/>
</dbReference>
<comment type="similarity">
    <text evidence="2">Belongs to the DNA polymerase epsilon subunit B family.</text>
</comment>
<dbReference type="Gene3D" id="1.10.8.60">
    <property type="match status" value="1"/>
</dbReference>
<evidence type="ECO:0000256" key="6">
    <source>
        <dbReference type="ARBA" id="ARBA00032930"/>
    </source>
</evidence>
<reference evidence="9 10" key="1">
    <citation type="submission" date="2019-01" db="EMBL/GenBank/DDBJ databases">
        <title>Nuclear Genome Assembly of the Microalgal Biofuel strain Nannochloropsis salina CCMP1776.</title>
        <authorList>
            <person name="Hovde B."/>
        </authorList>
    </citation>
    <scope>NUCLEOTIDE SEQUENCE [LARGE SCALE GENOMIC DNA]</scope>
    <source>
        <strain evidence="9 10">CCMP1776</strain>
    </source>
</reference>
<dbReference type="GO" id="GO:0008622">
    <property type="term" value="C:epsilon DNA polymerase complex"/>
    <property type="evidence" value="ECO:0007669"/>
    <property type="project" value="InterPro"/>
</dbReference>
<organism evidence="9 10">
    <name type="scientific">Nannochloropsis salina CCMP1776</name>
    <dbReference type="NCBI Taxonomy" id="1027361"/>
    <lineage>
        <taxon>Eukaryota</taxon>
        <taxon>Sar</taxon>
        <taxon>Stramenopiles</taxon>
        <taxon>Ochrophyta</taxon>
        <taxon>Eustigmatophyceae</taxon>
        <taxon>Eustigmatales</taxon>
        <taxon>Monodopsidaceae</taxon>
        <taxon>Microchloropsis</taxon>
        <taxon>Microchloropsis salina</taxon>
    </lineage>
</organism>
<protein>
    <recommendedName>
        <fullName evidence="6">DNA polymerase II subunit 2</fullName>
    </recommendedName>
</protein>
<dbReference type="EMBL" id="SDOX01000009">
    <property type="protein sequence ID" value="TFJ86395.1"/>
    <property type="molecule type" value="Genomic_DNA"/>
</dbReference>
<keyword evidence="4" id="KW-0238">DNA-binding</keyword>
<accession>A0A4D9DAB7</accession>
<evidence type="ECO:0000256" key="2">
    <source>
        <dbReference type="ARBA" id="ARBA00009560"/>
    </source>
</evidence>
<keyword evidence="3" id="KW-0235">DNA replication</keyword>
<evidence type="ECO:0000256" key="1">
    <source>
        <dbReference type="ARBA" id="ARBA00004123"/>
    </source>
</evidence>
<dbReference type="Proteomes" id="UP000355283">
    <property type="component" value="Unassembled WGS sequence"/>
</dbReference>
<dbReference type="PANTHER" id="PTHR12708:SF0">
    <property type="entry name" value="DNA POLYMERASE EPSILON SUBUNIT 2"/>
    <property type="match status" value="1"/>
</dbReference>
<dbReference type="InterPro" id="IPR007185">
    <property type="entry name" value="DNA_pol_a/d/e_bsu"/>
</dbReference>
<dbReference type="Pfam" id="PF04042">
    <property type="entry name" value="DNA_pol_E_B"/>
    <property type="match status" value="1"/>
</dbReference>
<dbReference type="PANTHER" id="PTHR12708">
    <property type="entry name" value="DNA POLYMERASE EPSILON SUBUNIT B"/>
    <property type="match status" value="1"/>
</dbReference>
<dbReference type="InterPro" id="IPR016266">
    <property type="entry name" value="POLE2"/>
</dbReference>
<sequence>MTGRMSSSTRAAANRAIFRAFKLRGLSVKADAVAALVSVLTHEEDVDGALDAILNAIKGLVERGELRSTLVDRATIETVVRQLTKDEDDLNQEAIAIWDAFSMPKMTYDHRSKSFSFTFDKERPFNPDPGSRARMFRERYALVRQRVLRHELFVRPIMGHDRNYLKLVTVDSLLGTHGEKNLLGCITQVEEGRYYLEDLTGYFDGLASLLKNEAPTLCAKATFLFLPGPHDPGAGAVLPRGPLPSTLTRSLASTLNRAHFVSNPCRLRLFTQEVVLFREDVMKKMLRHSILQGCKDHEGQAEEPLVRCLVQSLLDQAHLCPLPLKARPVAWEYDNALRLYPLPDLLVLADHSMNSSMEYAGCQVVSPGCFPVDDSFAAYYPATRTVEASMLPH</sequence>
<keyword evidence="10" id="KW-1185">Reference proteome</keyword>
<comment type="subcellular location">
    <subcellularLocation>
        <location evidence="1">Nucleus</location>
    </subcellularLocation>
</comment>
<evidence type="ECO:0000313" key="9">
    <source>
        <dbReference type="EMBL" id="TFJ86395.1"/>
    </source>
</evidence>
<evidence type="ECO:0000256" key="4">
    <source>
        <dbReference type="ARBA" id="ARBA00023125"/>
    </source>
</evidence>
<dbReference type="InterPro" id="IPR024639">
    <property type="entry name" value="DNA_pol_e_bsu_N"/>
</dbReference>
<evidence type="ECO:0000256" key="3">
    <source>
        <dbReference type="ARBA" id="ARBA00022705"/>
    </source>
</evidence>
<evidence type="ECO:0000259" key="7">
    <source>
        <dbReference type="Pfam" id="PF04042"/>
    </source>
</evidence>
<comment type="caution">
    <text evidence="9">The sequence shown here is derived from an EMBL/GenBank/DDBJ whole genome shotgun (WGS) entry which is preliminary data.</text>
</comment>
<dbReference type="Gene3D" id="3.60.21.50">
    <property type="match status" value="1"/>
</dbReference>
<evidence type="ECO:0000256" key="5">
    <source>
        <dbReference type="ARBA" id="ARBA00023242"/>
    </source>
</evidence>